<sequence>MSWIHETKLTWLQAAAVRVLKTGKIPTHLAVIMDGNRRFARKQNMQCVEGHLHGFEKLSEVLFWCSELGITEVTVYAFSIENFKRSKEEVDGLMELALKKLESLLNEMEKIHEKGLCVRVLGNVSYLPVEVQKVIADVVLQTQHNTRCYLNICISYTSREEMCNAIQELAAGVQEGLLSPHDVTEKSLSHALYSRNSKDPDLVIRTSGEVRLSDFLLWQSSHSVLEFVSVLWPEFSIWHLLAAVLWYQRQESLLEQLRQEKPKETSHEESADVNQEAIQQFVENVEARWQKKLHAMRLGQTSQKLVMNCV</sequence>
<name>A0A131XYA7_IXORI</name>
<evidence type="ECO:0000313" key="13">
    <source>
        <dbReference type="EMBL" id="JAP71252.1"/>
    </source>
</evidence>
<evidence type="ECO:0000256" key="10">
    <source>
        <dbReference type="ARBA" id="ARBA00058504"/>
    </source>
</evidence>
<evidence type="ECO:0000256" key="12">
    <source>
        <dbReference type="RuleBase" id="RU363018"/>
    </source>
</evidence>
<comment type="function">
    <text evidence="10">With NUS1, forms the dehydrodolichyl diphosphate synthase (DDS) complex, an essential component of the dolichol monophosphate (Dol-P) biosynthetic machinery. Adds multiple copies of isopentenyl pyrophosphate (IPP) to farnesyl pyrophosphate (FPP) to produce dehydrodolichyl diphosphate (Dedol-PP), a precursor of dolichol which is utilized as a sugar carrier in protein glycosylation in the endoplasmic reticulum (ER).</text>
</comment>
<dbReference type="Gene3D" id="3.40.1180.10">
    <property type="entry name" value="Decaprenyl diphosphate synthase-like"/>
    <property type="match status" value="1"/>
</dbReference>
<evidence type="ECO:0000256" key="2">
    <source>
        <dbReference type="ARBA" id="ARBA00004406"/>
    </source>
</evidence>
<keyword evidence="7" id="KW-0460">Magnesium</keyword>
<dbReference type="EMBL" id="GEFM01004544">
    <property type="protein sequence ID" value="JAP71252.1"/>
    <property type="molecule type" value="mRNA"/>
</dbReference>
<dbReference type="GO" id="GO:0016094">
    <property type="term" value="P:polyprenol biosynthetic process"/>
    <property type="evidence" value="ECO:0007669"/>
    <property type="project" value="TreeGrafter"/>
</dbReference>
<dbReference type="InterPro" id="IPR018520">
    <property type="entry name" value="UPP_synth-like_CS"/>
</dbReference>
<keyword evidence="6" id="KW-0256">Endoplasmic reticulum</keyword>
<evidence type="ECO:0000256" key="8">
    <source>
        <dbReference type="ARBA" id="ARBA00023136"/>
    </source>
</evidence>
<dbReference type="PANTHER" id="PTHR10291:SF43">
    <property type="entry name" value="DEHYDRODOLICHYL DIPHOSPHATE SYNTHASE COMPLEX SUBUNIT DHDDS"/>
    <property type="match status" value="1"/>
</dbReference>
<evidence type="ECO:0000256" key="4">
    <source>
        <dbReference type="ARBA" id="ARBA00005432"/>
    </source>
</evidence>
<evidence type="ECO:0000256" key="1">
    <source>
        <dbReference type="ARBA" id="ARBA00001946"/>
    </source>
</evidence>
<dbReference type="NCBIfam" id="TIGR00055">
    <property type="entry name" value="uppS"/>
    <property type="match status" value="1"/>
</dbReference>
<accession>A0A131XYA7</accession>
<comment type="pathway">
    <text evidence="3">Protein modification; protein glycosylation.</text>
</comment>
<comment type="similarity">
    <text evidence="4 12">Belongs to the UPP synthase family.</text>
</comment>
<dbReference type="GO" id="GO:1904423">
    <property type="term" value="C:dehydrodolichyl diphosphate synthase complex"/>
    <property type="evidence" value="ECO:0007669"/>
    <property type="project" value="TreeGrafter"/>
</dbReference>
<evidence type="ECO:0000256" key="11">
    <source>
        <dbReference type="ARBA" id="ARBA00064670"/>
    </source>
</evidence>
<comment type="subunit">
    <text evidence="11">Forms an active dehydrodolichyl diphosphate synthase complex with NUS1.</text>
</comment>
<dbReference type="CDD" id="cd00475">
    <property type="entry name" value="Cis_IPPS"/>
    <property type="match status" value="1"/>
</dbReference>
<dbReference type="AlphaFoldDB" id="A0A131XYA7"/>
<comment type="cofactor">
    <cofactor evidence="1">
        <name>Mg(2+)</name>
        <dbReference type="ChEBI" id="CHEBI:18420"/>
    </cofactor>
</comment>
<dbReference type="InterPro" id="IPR036424">
    <property type="entry name" value="UPP_synth-like_sf"/>
</dbReference>
<evidence type="ECO:0000256" key="7">
    <source>
        <dbReference type="ARBA" id="ARBA00022842"/>
    </source>
</evidence>
<dbReference type="EC" id="2.5.1.-" evidence="12"/>
<organism evidence="13">
    <name type="scientific">Ixodes ricinus</name>
    <name type="common">Common tick</name>
    <name type="synonym">Acarus ricinus</name>
    <dbReference type="NCBI Taxonomy" id="34613"/>
    <lineage>
        <taxon>Eukaryota</taxon>
        <taxon>Metazoa</taxon>
        <taxon>Ecdysozoa</taxon>
        <taxon>Arthropoda</taxon>
        <taxon>Chelicerata</taxon>
        <taxon>Arachnida</taxon>
        <taxon>Acari</taxon>
        <taxon>Parasitiformes</taxon>
        <taxon>Ixodida</taxon>
        <taxon>Ixodoidea</taxon>
        <taxon>Ixodidae</taxon>
        <taxon>Ixodinae</taxon>
        <taxon>Ixodes</taxon>
    </lineage>
</organism>
<dbReference type="InterPro" id="IPR001441">
    <property type="entry name" value="UPP_synth-like"/>
</dbReference>
<keyword evidence="8" id="KW-0472">Membrane</keyword>
<dbReference type="FunFam" id="3.40.1180.10:FF:000002">
    <property type="entry name" value="Alkyl transferase"/>
    <property type="match status" value="1"/>
</dbReference>
<evidence type="ECO:0000256" key="5">
    <source>
        <dbReference type="ARBA" id="ARBA00022679"/>
    </source>
</evidence>
<comment type="catalytic activity">
    <reaction evidence="9">
        <text>n isopentenyl diphosphate + (2E,6E)-farnesyl diphosphate = a di-trans,poly-cis-polyprenyl diphosphate + n diphosphate</text>
        <dbReference type="Rhea" id="RHEA:53008"/>
        <dbReference type="Rhea" id="RHEA-COMP:19494"/>
        <dbReference type="ChEBI" id="CHEBI:33019"/>
        <dbReference type="ChEBI" id="CHEBI:128769"/>
        <dbReference type="ChEBI" id="CHEBI:136960"/>
        <dbReference type="ChEBI" id="CHEBI:175763"/>
        <dbReference type="EC" id="2.5.1.87"/>
    </reaction>
</comment>
<evidence type="ECO:0000256" key="9">
    <source>
        <dbReference type="ARBA" id="ARBA00047353"/>
    </source>
</evidence>
<reference evidence="13" key="1">
    <citation type="submission" date="2016-02" db="EMBL/GenBank/DDBJ databases">
        <title>RNAseq analyses of the midgut from blood- or serum-fed Ixodes ricinus ticks.</title>
        <authorList>
            <person name="Perner J."/>
            <person name="Provaznik J."/>
            <person name="Schrenkova J."/>
            <person name="Urbanova V."/>
            <person name="Ribeiro J.M."/>
            <person name="Kopacek P."/>
        </authorList>
    </citation>
    <scope>NUCLEOTIDE SEQUENCE</scope>
    <source>
        <tissue evidence="13">Gut</tissue>
    </source>
</reference>
<dbReference type="GO" id="GO:0005789">
    <property type="term" value="C:endoplasmic reticulum membrane"/>
    <property type="evidence" value="ECO:0007669"/>
    <property type="project" value="UniProtKB-SubCell"/>
</dbReference>
<dbReference type="GO" id="GO:0045547">
    <property type="term" value="F:ditrans,polycis-polyprenyl diphosphate synthase [(2E,6E)-farnesyl diphosphate specific] activity"/>
    <property type="evidence" value="ECO:0007669"/>
    <property type="project" value="UniProtKB-EC"/>
</dbReference>
<dbReference type="SUPFAM" id="SSF64005">
    <property type="entry name" value="Undecaprenyl diphosphate synthase"/>
    <property type="match status" value="1"/>
</dbReference>
<comment type="subcellular location">
    <subcellularLocation>
        <location evidence="2">Endoplasmic reticulum membrane</location>
        <topology evidence="2">Peripheral membrane protein</topology>
    </subcellularLocation>
</comment>
<dbReference type="PANTHER" id="PTHR10291">
    <property type="entry name" value="DEHYDRODOLICHYL DIPHOSPHATE SYNTHASE FAMILY MEMBER"/>
    <property type="match status" value="1"/>
</dbReference>
<dbReference type="HAMAP" id="MF_01139">
    <property type="entry name" value="ISPT"/>
    <property type="match status" value="1"/>
</dbReference>
<dbReference type="Pfam" id="PF01255">
    <property type="entry name" value="Prenyltransf"/>
    <property type="match status" value="1"/>
</dbReference>
<keyword evidence="5 12" id="KW-0808">Transferase</keyword>
<evidence type="ECO:0000256" key="3">
    <source>
        <dbReference type="ARBA" id="ARBA00004922"/>
    </source>
</evidence>
<dbReference type="PROSITE" id="PS01066">
    <property type="entry name" value="UPP_SYNTHASE"/>
    <property type="match status" value="1"/>
</dbReference>
<proteinExistence type="evidence at transcript level"/>
<protein>
    <recommendedName>
        <fullName evidence="12">Alkyl transferase</fullName>
        <ecNumber evidence="12">2.5.1.-</ecNumber>
    </recommendedName>
</protein>
<evidence type="ECO:0000256" key="6">
    <source>
        <dbReference type="ARBA" id="ARBA00022824"/>
    </source>
</evidence>